<dbReference type="OrthoDB" id="375569at2759"/>
<gene>
    <name evidence="1" type="ORF">PFTANZ_04332</name>
</gene>
<dbReference type="EMBL" id="KI926500">
    <property type="protein sequence ID" value="ETW34959.1"/>
    <property type="molecule type" value="Genomic_DNA"/>
</dbReference>
<accession>A0A024W225</accession>
<reference evidence="1 2" key="1">
    <citation type="submission" date="2013-02" db="EMBL/GenBank/DDBJ databases">
        <title>The Genome Annotation of Plasmodium falciparum Tanzania (2000708).</title>
        <authorList>
            <consortium name="The Broad Institute Genome Sequencing Platform"/>
            <consortium name="The Broad Institute Genome Sequencing Center for Infectious Disease"/>
            <person name="Neafsey D."/>
            <person name="Hoffman S."/>
            <person name="Volkman S."/>
            <person name="Rosenthal P."/>
            <person name="Walker B."/>
            <person name="Young S.K."/>
            <person name="Zeng Q."/>
            <person name="Gargeya S."/>
            <person name="Fitzgerald M."/>
            <person name="Haas B."/>
            <person name="Abouelleil A."/>
            <person name="Allen A.W."/>
            <person name="Alvarado L."/>
            <person name="Arachchi H.M."/>
            <person name="Berlin A.M."/>
            <person name="Chapman S.B."/>
            <person name="Gainer-Dewar J."/>
            <person name="Goldberg J."/>
            <person name="Griggs A."/>
            <person name="Gujja S."/>
            <person name="Hansen M."/>
            <person name="Howarth C."/>
            <person name="Imamovic A."/>
            <person name="Ireland A."/>
            <person name="Larimer J."/>
            <person name="McCowan C."/>
            <person name="Murphy C."/>
            <person name="Pearson M."/>
            <person name="Poon T.W."/>
            <person name="Priest M."/>
            <person name="Roberts A."/>
            <person name="Saif S."/>
            <person name="Shea T."/>
            <person name="Sisk P."/>
            <person name="Sykes S."/>
            <person name="Wortman J."/>
            <person name="Nusbaum C."/>
            <person name="Birren B."/>
        </authorList>
    </citation>
    <scope>NUCLEOTIDE SEQUENCE [LARGE SCALE GENOMIC DNA]</scope>
    <source>
        <strain evidence="2">Tanzania (2000708)</strain>
    </source>
</reference>
<name>A0A024W225_PLAFA</name>
<dbReference type="AlphaFoldDB" id="A0A024W225"/>
<evidence type="ECO:0000313" key="1">
    <source>
        <dbReference type="EMBL" id="ETW34959.1"/>
    </source>
</evidence>
<proteinExistence type="predicted"/>
<organism evidence="1 2">
    <name type="scientific">Plasmodium falciparum Tanzania</name>
    <name type="common">2000708</name>
    <dbReference type="NCBI Taxonomy" id="1036725"/>
    <lineage>
        <taxon>Eukaryota</taxon>
        <taxon>Sar</taxon>
        <taxon>Alveolata</taxon>
        <taxon>Apicomplexa</taxon>
        <taxon>Aconoidasida</taxon>
        <taxon>Haemosporida</taxon>
        <taxon>Plasmodiidae</taxon>
        <taxon>Plasmodium</taxon>
        <taxon>Plasmodium (Laverania)</taxon>
    </lineage>
</organism>
<reference evidence="1 2" key="2">
    <citation type="submission" date="2013-02" db="EMBL/GenBank/DDBJ databases">
        <title>The Genome Sequence of Plasmodium falciparum Tanzania (2000708).</title>
        <authorList>
            <consortium name="The Broad Institute Genome Sequencing Platform"/>
            <consortium name="The Broad Institute Genome Sequencing Center for Infectious Disease"/>
            <person name="Neafsey D."/>
            <person name="Cheeseman I."/>
            <person name="Volkman S."/>
            <person name="Adams J."/>
            <person name="Walker B."/>
            <person name="Young S.K."/>
            <person name="Zeng Q."/>
            <person name="Gargeya S."/>
            <person name="Fitzgerald M."/>
            <person name="Haas B."/>
            <person name="Abouelleil A."/>
            <person name="Alvarado L."/>
            <person name="Arachchi H.M."/>
            <person name="Berlin A.M."/>
            <person name="Chapman S.B."/>
            <person name="Dewar J."/>
            <person name="Goldberg J."/>
            <person name="Griggs A."/>
            <person name="Gujja S."/>
            <person name="Hansen M."/>
            <person name="Howarth C."/>
            <person name="Imamovic A."/>
            <person name="Larimer J."/>
            <person name="McCowan C."/>
            <person name="Murphy C."/>
            <person name="Neiman D."/>
            <person name="Pearson M."/>
            <person name="Priest M."/>
            <person name="Roberts A."/>
            <person name="Saif S."/>
            <person name="Shea T."/>
            <person name="Sisk P."/>
            <person name="Sykes S."/>
            <person name="Wortman J."/>
            <person name="Nusbaum C."/>
            <person name="Birren B."/>
        </authorList>
    </citation>
    <scope>NUCLEOTIDE SEQUENCE [LARGE SCALE GENOMIC DNA]</scope>
    <source>
        <strain evidence="2">Tanzania (2000708)</strain>
    </source>
</reference>
<protein>
    <submittedName>
        <fullName evidence="1">Uncharacterized protein</fullName>
    </submittedName>
</protein>
<sequence length="94" mass="10742">MSILYIPNSMSLYKTGVSISVSPPQYVCVVPIVATPTVFSAPLQMNLSTVIFSKVIDQGRDNYHFRSKLCIREDSGLFRWINKLKQFKLKMKLL</sequence>
<dbReference type="Proteomes" id="UP000030708">
    <property type="component" value="Unassembled WGS sequence"/>
</dbReference>
<evidence type="ECO:0000313" key="2">
    <source>
        <dbReference type="Proteomes" id="UP000030708"/>
    </source>
</evidence>